<evidence type="ECO:0000256" key="1">
    <source>
        <dbReference type="ARBA" id="ARBA00011073"/>
    </source>
</evidence>
<organism evidence="8 9">
    <name type="scientific">Mycolicibacterium alvei</name>
    <dbReference type="NCBI Taxonomy" id="67081"/>
    <lineage>
        <taxon>Bacteria</taxon>
        <taxon>Bacillati</taxon>
        <taxon>Actinomycetota</taxon>
        <taxon>Actinomycetes</taxon>
        <taxon>Mycobacteriales</taxon>
        <taxon>Mycobacteriaceae</taxon>
        <taxon>Mycolicibacterium</taxon>
    </lineage>
</organism>
<dbReference type="EMBL" id="AP022565">
    <property type="protein sequence ID" value="BBX26665.1"/>
    <property type="molecule type" value="Genomic_DNA"/>
</dbReference>
<name>A0A6N4URY6_9MYCO</name>
<proteinExistence type="inferred from homology"/>
<keyword evidence="9" id="KW-1185">Reference proteome</keyword>
<evidence type="ECO:0000256" key="5">
    <source>
        <dbReference type="PROSITE-ProRule" id="PRU01240"/>
    </source>
</evidence>
<evidence type="ECO:0000313" key="8">
    <source>
        <dbReference type="EMBL" id="BBX26665.1"/>
    </source>
</evidence>
<evidence type="ECO:0000313" key="9">
    <source>
        <dbReference type="Proteomes" id="UP000466906"/>
    </source>
</evidence>
<evidence type="ECO:0000259" key="7">
    <source>
        <dbReference type="Pfam" id="PF00082"/>
    </source>
</evidence>
<dbReference type="InterPro" id="IPR036852">
    <property type="entry name" value="Peptidase_S8/S53_dom_sf"/>
</dbReference>
<keyword evidence="2 5" id="KW-0645">Protease</keyword>
<dbReference type="InterPro" id="IPR023828">
    <property type="entry name" value="Peptidase_S8_Ser-AS"/>
</dbReference>
<dbReference type="Pfam" id="PF00082">
    <property type="entry name" value="Peptidase_S8"/>
    <property type="match status" value="1"/>
</dbReference>
<dbReference type="KEGG" id="malv:MALV_17900"/>
<dbReference type="RefSeq" id="WP_163663161.1">
    <property type="nucleotide sequence ID" value="NZ_AP022565.1"/>
</dbReference>
<reference evidence="8 9" key="1">
    <citation type="journal article" date="2019" name="Emerg. Microbes Infect.">
        <title>Comprehensive subspecies identification of 175 nontuberculous mycobacteria species based on 7547 genomic profiles.</title>
        <authorList>
            <person name="Matsumoto Y."/>
            <person name="Kinjo T."/>
            <person name="Motooka D."/>
            <person name="Nabeya D."/>
            <person name="Jung N."/>
            <person name="Uechi K."/>
            <person name="Horii T."/>
            <person name="Iida T."/>
            <person name="Fujita J."/>
            <person name="Nakamura S."/>
        </authorList>
    </citation>
    <scope>NUCLEOTIDE SEQUENCE [LARGE SCALE GENOMIC DNA]</scope>
    <source>
        <strain evidence="8 9">JCM 12272</strain>
    </source>
</reference>
<feature type="domain" description="Peptidase S8/S53" evidence="7">
    <location>
        <begin position="217"/>
        <end position="468"/>
    </location>
</feature>
<dbReference type="Gene3D" id="2.60.120.380">
    <property type="match status" value="1"/>
</dbReference>
<dbReference type="Gene3D" id="3.40.50.200">
    <property type="entry name" value="Peptidase S8/S53 domain"/>
    <property type="match status" value="1"/>
</dbReference>
<evidence type="ECO:0000256" key="6">
    <source>
        <dbReference type="SAM" id="MobiDB-lite"/>
    </source>
</evidence>
<dbReference type="GO" id="GO:0006508">
    <property type="term" value="P:proteolysis"/>
    <property type="evidence" value="ECO:0007669"/>
    <property type="project" value="UniProtKB-KW"/>
</dbReference>
<evidence type="ECO:0000256" key="3">
    <source>
        <dbReference type="ARBA" id="ARBA00022801"/>
    </source>
</evidence>
<feature type="region of interest" description="Disordered" evidence="6">
    <location>
        <begin position="70"/>
        <end position="100"/>
    </location>
</feature>
<feature type="compositionally biased region" description="Basic and acidic residues" evidence="6">
    <location>
        <begin position="87"/>
        <end position="98"/>
    </location>
</feature>
<dbReference type="PANTHER" id="PTHR43806">
    <property type="entry name" value="PEPTIDASE S8"/>
    <property type="match status" value="1"/>
</dbReference>
<keyword evidence="3 5" id="KW-0378">Hydrolase</keyword>
<comment type="similarity">
    <text evidence="1 5">Belongs to the peptidase S8 family.</text>
</comment>
<protein>
    <recommendedName>
        <fullName evidence="7">Peptidase S8/S53 domain-containing protein</fullName>
    </recommendedName>
</protein>
<dbReference type="PANTHER" id="PTHR43806:SF11">
    <property type="entry name" value="CEREVISIN-RELATED"/>
    <property type="match status" value="1"/>
</dbReference>
<feature type="active site" description="Charge relay system" evidence="5">
    <location>
        <position position="223"/>
    </location>
</feature>
<dbReference type="InterPro" id="IPR050131">
    <property type="entry name" value="Peptidase_S8_subtilisin-like"/>
</dbReference>
<gene>
    <name evidence="8" type="ORF">MALV_17900</name>
</gene>
<accession>A0A6N4URY6</accession>
<sequence>MAYDSIRELVQPVSRAAKEAHLRSLRTESRIGAMDFTGSGDAPALFRENELLIGAEHADAIDELTGKFGGTVIQPRSFPPRPSELGPPRRDLPQHEPPPDSVRVVFSEPPQVHDAAAIFDRTASRSTGSPLPHFSSEMAASVAALVASIDIPRESVGLNHLVEPAGLNMLSTTEAKVTEWGQSDPQLWPAFSGRARIVEAWQLVDSYRAGNGGSALTTLAVMDSGFWFDAAGQPLRHPGQTGSDFDRGVFTYNIDQDDRDISESSSNHSWHGNGVVSLAAATVNNQQGAAGAGGTVAFPVLMKYGGDIFSVMRGVKICGLWGIDVVNMSFGVGPQTIWDSFPDSDWVNAFQYAVDRDVVIVVAAGNSAYRLPDKWVRPATRTPGVITVGALAADNVTARADSNYGPSVTLWAPGTLLPVMPDGDDPIGRRISGTSAAAPLVAGTAAMLRAVDPSISNADVEPLLQRTGWVGDPGWLGTGKVTRGLDAFAAVNEVLQGVLPDPGDAGDSLATARPLQTDIMGGVRIPRPDGLAISKQNGDADYWSFSTTDYSELRIQVVWYHKIANLYVEVLDASGHEIEGLTTDYPADGVFFAAGNVPQGDYIVKVKSYGGVTAYSLGAGPWLTPLQPDKFEPNDSFDSATELRFHKPPLDIGQGHGPGTFHLTLHRYKSLAATFPYGNTWKVDTDYFRFWAPAHDGKAIPFIFMNSDKPVTVTLFDEHRNVLRQWGPDTYHDVRPPEQATSFFKVSGDQQTRYSLTLAMMADPRFRPADHPEYEVMPEWWLDPDAIKFVNPEVRYAVELTTHPAEMGVAVGESIALGGISLEEVPVTVELLTLNGNVAAKGEHTAGRIEINTSGLEPGLYALRLVRPDDATVTDLRFVAPTR</sequence>
<feature type="active site" description="Charge relay system" evidence="5">
    <location>
        <position position="271"/>
    </location>
</feature>
<dbReference type="PROSITE" id="PS51892">
    <property type="entry name" value="SUBTILASE"/>
    <property type="match status" value="1"/>
</dbReference>
<dbReference type="GO" id="GO:0004252">
    <property type="term" value="F:serine-type endopeptidase activity"/>
    <property type="evidence" value="ECO:0007669"/>
    <property type="project" value="UniProtKB-UniRule"/>
</dbReference>
<dbReference type="PROSITE" id="PS00138">
    <property type="entry name" value="SUBTILASE_SER"/>
    <property type="match status" value="1"/>
</dbReference>
<dbReference type="InterPro" id="IPR000209">
    <property type="entry name" value="Peptidase_S8/S53_dom"/>
</dbReference>
<dbReference type="AlphaFoldDB" id="A0A6N4URY6"/>
<feature type="active site" description="Charge relay system" evidence="5">
    <location>
        <position position="435"/>
    </location>
</feature>
<dbReference type="Proteomes" id="UP000466906">
    <property type="component" value="Chromosome"/>
</dbReference>
<keyword evidence="4 5" id="KW-0720">Serine protease</keyword>
<evidence type="ECO:0000256" key="4">
    <source>
        <dbReference type="ARBA" id="ARBA00022825"/>
    </source>
</evidence>
<dbReference type="CDD" id="cd00306">
    <property type="entry name" value="Peptidases_S8_S53"/>
    <property type="match status" value="1"/>
</dbReference>
<dbReference type="SUPFAM" id="SSF52743">
    <property type="entry name" value="Subtilisin-like"/>
    <property type="match status" value="1"/>
</dbReference>
<evidence type="ECO:0000256" key="2">
    <source>
        <dbReference type="ARBA" id="ARBA00022670"/>
    </source>
</evidence>